<comment type="caution">
    <text evidence="2">The sequence shown here is derived from an EMBL/GenBank/DDBJ whole genome shotgun (WGS) entry which is preliminary data.</text>
</comment>
<name>A0A9Q1EFI4_SYNKA</name>
<feature type="region of interest" description="Disordered" evidence="1">
    <location>
        <begin position="81"/>
        <end position="182"/>
    </location>
</feature>
<gene>
    <name evidence="2" type="ORF">SKAU_G00368220</name>
</gene>
<feature type="region of interest" description="Disordered" evidence="1">
    <location>
        <begin position="1"/>
        <end position="31"/>
    </location>
</feature>
<protein>
    <submittedName>
        <fullName evidence="2">Uncharacterized protein</fullName>
    </submittedName>
</protein>
<evidence type="ECO:0000256" key="1">
    <source>
        <dbReference type="SAM" id="MobiDB-lite"/>
    </source>
</evidence>
<feature type="compositionally biased region" description="Basic and acidic residues" evidence="1">
    <location>
        <begin position="1"/>
        <end position="18"/>
    </location>
</feature>
<evidence type="ECO:0000313" key="3">
    <source>
        <dbReference type="Proteomes" id="UP001152622"/>
    </source>
</evidence>
<feature type="compositionally biased region" description="Basic and acidic residues" evidence="1">
    <location>
        <begin position="144"/>
        <end position="156"/>
    </location>
</feature>
<organism evidence="2 3">
    <name type="scientific">Synaphobranchus kaupii</name>
    <name type="common">Kaup's arrowtooth eel</name>
    <dbReference type="NCBI Taxonomy" id="118154"/>
    <lineage>
        <taxon>Eukaryota</taxon>
        <taxon>Metazoa</taxon>
        <taxon>Chordata</taxon>
        <taxon>Craniata</taxon>
        <taxon>Vertebrata</taxon>
        <taxon>Euteleostomi</taxon>
        <taxon>Actinopterygii</taxon>
        <taxon>Neopterygii</taxon>
        <taxon>Teleostei</taxon>
        <taxon>Anguilliformes</taxon>
        <taxon>Synaphobranchidae</taxon>
        <taxon>Synaphobranchus</taxon>
    </lineage>
</organism>
<feature type="compositionally biased region" description="Gly residues" evidence="1">
    <location>
        <begin position="126"/>
        <end position="138"/>
    </location>
</feature>
<dbReference type="Proteomes" id="UP001152622">
    <property type="component" value="Chromosome 18"/>
</dbReference>
<keyword evidence="3" id="KW-1185">Reference proteome</keyword>
<sequence length="182" mass="19575">MSPASRKEDKLARGERPQAKTCSNRCQHRPGCHLDSSLWPPFYPTPISASIFTKQTFASGDTPISDGATPSPTMIDLLFDSIRSPRRDYRQVDPGPGAEPERGPGPGESAAFADESVKSSPVIDGGARGGGRGIGGGVVAPREGLLRLDERRDRGEAHRRKREADYISSSRPGNHKASIPPF</sequence>
<dbReference type="AlphaFoldDB" id="A0A9Q1EFI4"/>
<reference evidence="2" key="1">
    <citation type="journal article" date="2023" name="Science">
        <title>Genome structures resolve the early diversification of teleost fishes.</title>
        <authorList>
            <person name="Parey E."/>
            <person name="Louis A."/>
            <person name="Montfort J."/>
            <person name="Bouchez O."/>
            <person name="Roques C."/>
            <person name="Iampietro C."/>
            <person name="Lluch J."/>
            <person name="Castinel A."/>
            <person name="Donnadieu C."/>
            <person name="Desvignes T."/>
            <person name="Floi Bucao C."/>
            <person name="Jouanno E."/>
            <person name="Wen M."/>
            <person name="Mejri S."/>
            <person name="Dirks R."/>
            <person name="Jansen H."/>
            <person name="Henkel C."/>
            <person name="Chen W.J."/>
            <person name="Zahm M."/>
            <person name="Cabau C."/>
            <person name="Klopp C."/>
            <person name="Thompson A.W."/>
            <person name="Robinson-Rechavi M."/>
            <person name="Braasch I."/>
            <person name="Lecointre G."/>
            <person name="Bobe J."/>
            <person name="Postlethwait J.H."/>
            <person name="Berthelot C."/>
            <person name="Roest Crollius H."/>
            <person name="Guiguen Y."/>
        </authorList>
    </citation>
    <scope>NUCLEOTIDE SEQUENCE</scope>
    <source>
        <strain evidence="2">WJC10195</strain>
    </source>
</reference>
<dbReference type="EMBL" id="JAINUF010000018">
    <property type="protein sequence ID" value="KAJ8337856.1"/>
    <property type="molecule type" value="Genomic_DNA"/>
</dbReference>
<accession>A0A9Q1EFI4</accession>
<evidence type="ECO:0000313" key="2">
    <source>
        <dbReference type="EMBL" id="KAJ8337856.1"/>
    </source>
</evidence>
<proteinExistence type="predicted"/>